<evidence type="ECO:0000313" key="1">
    <source>
        <dbReference type="EMBL" id="KAG8036770.1"/>
    </source>
</evidence>
<proteinExistence type="predicted"/>
<keyword evidence="2" id="KW-1185">Reference proteome</keyword>
<name>A0A8J5QNB1_9HYME</name>
<reference evidence="1" key="2">
    <citation type="submission" date="2021-04" db="EMBL/GenBank/DDBJ databases">
        <title>Genome-wide patterns of bracovirus chromosomal integration into multiple host tissues during parasitism.</title>
        <authorList>
            <person name="Chebbi M.A.C."/>
        </authorList>
    </citation>
    <scope>NUCLEOTIDE SEQUENCE</scope>
    <source>
        <tissue evidence="1">Whole body</tissue>
    </source>
</reference>
<organism evidence="1 2">
    <name type="scientific">Cotesia typhae</name>
    <dbReference type="NCBI Taxonomy" id="2053667"/>
    <lineage>
        <taxon>Eukaryota</taxon>
        <taxon>Metazoa</taxon>
        <taxon>Ecdysozoa</taxon>
        <taxon>Arthropoda</taxon>
        <taxon>Hexapoda</taxon>
        <taxon>Insecta</taxon>
        <taxon>Pterygota</taxon>
        <taxon>Neoptera</taxon>
        <taxon>Endopterygota</taxon>
        <taxon>Hymenoptera</taxon>
        <taxon>Apocrita</taxon>
        <taxon>Ichneumonoidea</taxon>
        <taxon>Braconidae</taxon>
        <taxon>Microgastrinae</taxon>
        <taxon>Cotesia</taxon>
    </lineage>
</organism>
<accession>A0A8J5QNB1</accession>
<dbReference type="EMBL" id="JAAOIC020000048">
    <property type="protein sequence ID" value="KAG8036770.1"/>
    <property type="molecule type" value="Genomic_DNA"/>
</dbReference>
<reference evidence="1" key="1">
    <citation type="submission" date="2020-03" db="EMBL/GenBank/DDBJ databases">
        <authorList>
            <person name="Chebbi M.A."/>
            <person name="Drezen J.M."/>
        </authorList>
    </citation>
    <scope>NUCLEOTIDE SEQUENCE</scope>
    <source>
        <tissue evidence="1">Whole body</tissue>
    </source>
</reference>
<comment type="caution">
    <text evidence="1">The sequence shown here is derived from an EMBL/GenBank/DDBJ whole genome shotgun (WGS) entry which is preliminary data.</text>
</comment>
<sequence length="12" mass="1427">MTNLSKKYLNTN</sequence>
<evidence type="ECO:0000313" key="2">
    <source>
        <dbReference type="Proteomes" id="UP000729913"/>
    </source>
</evidence>
<gene>
    <name evidence="1" type="ORF">G9C98_004092</name>
</gene>
<dbReference type="Proteomes" id="UP000729913">
    <property type="component" value="Unassembled WGS sequence"/>
</dbReference>
<protein>
    <submittedName>
        <fullName evidence="1">Uncharacterized protein</fullName>
    </submittedName>
</protein>